<sequence length="338" mass="37672">MSSSLPLSVRVAIRENWTNGTVHDTLKTLEELLGHKVAVEPEWQLLVTELDKFYPNKEAVVFMVTGCVKTWAKCLADLLDDSSNEAWTEQILEKAPVTLRVFVDVGTSDKASTRWSDERQGFIISIPKCKVFPLQLFPTFQGDLLGCFQAQKRAPLGHKDTTATVADDWSDVQVDAKTGTAHAQDVPSLAPVPATLQPRSNVEFLPDAASLDRPDQLLLRPPYHLSMTSAGYKNIELHCSHSPSLQVLADYLKRWCRVNHNDTTKPPGVQITLHQCAFGLGEMFDRLTLSTEETRYTNQFQVTTPMVVALVEGVLGYKLVSTQGSVWSFRRDVGFKAL</sequence>
<evidence type="ECO:0000313" key="2">
    <source>
        <dbReference type="Proteomes" id="UP001321749"/>
    </source>
</evidence>
<protein>
    <submittedName>
        <fullName evidence="1">Uncharacterized protein</fullName>
    </submittedName>
</protein>
<dbReference type="AlphaFoldDB" id="A0AAV9HHC4"/>
<reference evidence="1" key="2">
    <citation type="submission" date="2023-06" db="EMBL/GenBank/DDBJ databases">
        <authorList>
            <consortium name="Lawrence Berkeley National Laboratory"/>
            <person name="Mondo S.J."/>
            <person name="Hensen N."/>
            <person name="Bonometti L."/>
            <person name="Westerberg I."/>
            <person name="Brannstrom I.O."/>
            <person name="Guillou S."/>
            <person name="Cros-Aarteil S."/>
            <person name="Calhoun S."/>
            <person name="Haridas S."/>
            <person name="Kuo A."/>
            <person name="Pangilinan J."/>
            <person name="Riley R."/>
            <person name="Labutti K."/>
            <person name="Andreopoulos B."/>
            <person name="Lipzen A."/>
            <person name="Chen C."/>
            <person name="Yanf M."/>
            <person name="Daum C."/>
            <person name="Ng V."/>
            <person name="Clum A."/>
            <person name="Steindorff A."/>
            <person name="Ohm R."/>
            <person name="Martin F."/>
            <person name="Silar P."/>
            <person name="Natvig D."/>
            <person name="Lalanne C."/>
            <person name="Gautier V."/>
            <person name="Ament-Velasquez S.L."/>
            <person name="Kruys A."/>
            <person name="Hutchinson M.I."/>
            <person name="Powell A.J."/>
            <person name="Barry K."/>
            <person name="Miller A.N."/>
            <person name="Grigoriev I.V."/>
            <person name="Debuchy R."/>
            <person name="Gladieux P."/>
            <person name="Thoren M.H."/>
            <person name="Johannesson H."/>
        </authorList>
    </citation>
    <scope>NUCLEOTIDE SEQUENCE</scope>
    <source>
        <strain evidence="1">PSN324</strain>
    </source>
</reference>
<organism evidence="1 2">
    <name type="scientific">Cladorrhinum samala</name>
    <dbReference type="NCBI Taxonomy" id="585594"/>
    <lineage>
        <taxon>Eukaryota</taxon>
        <taxon>Fungi</taxon>
        <taxon>Dikarya</taxon>
        <taxon>Ascomycota</taxon>
        <taxon>Pezizomycotina</taxon>
        <taxon>Sordariomycetes</taxon>
        <taxon>Sordariomycetidae</taxon>
        <taxon>Sordariales</taxon>
        <taxon>Podosporaceae</taxon>
        <taxon>Cladorrhinum</taxon>
    </lineage>
</organism>
<proteinExistence type="predicted"/>
<dbReference type="EMBL" id="MU865037">
    <property type="protein sequence ID" value="KAK4459429.1"/>
    <property type="molecule type" value="Genomic_DNA"/>
</dbReference>
<comment type="caution">
    <text evidence="1">The sequence shown here is derived from an EMBL/GenBank/DDBJ whole genome shotgun (WGS) entry which is preliminary data.</text>
</comment>
<gene>
    <name evidence="1" type="ORF">QBC42DRAFT_274458</name>
</gene>
<evidence type="ECO:0000313" key="1">
    <source>
        <dbReference type="EMBL" id="KAK4459429.1"/>
    </source>
</evidence>
<keyword evidence="2" id="KW-1185">Reference proteome</keyword>
<accession>A0AAV9HHC4</accession>
<name>A0AAV9HHC4_9PEZI</name>
<dbReference type="Proteomes" id="UP001321749">
    <property type="component" value="Unassembled WGS sequence"/>
</dbReference>
<reference evidence="1" key="1">
    <citation type="journal article" date="2023" name="Mol. Phylogenet. Evol.">
        <title>Genome-scale phylogeny and comparative genomics of the fungal order Sordariales.</title>
        <authorList>
            <person name="Hensen N."/>
            <person name="Bonometti L."/>
            <person name="Westerberg I."/>
            <person name="Brannstrom I.O."/>
            <person name="Guillou S."/>
            <person name="Cros-Aarteil S."/>
            <person name="Calhoun S."/>
            <person name="Haridas S."/>
            <person name="Kuo A."/>
            <person name="Mondo S."/>
            <person name="Pangilinan J."/>
            <person name="Riley R."/>
            <person name="LaButti K."/>
            <person name="Andreopoulos B."/>
            <person name="Lipzen A."/>
            <person name="Chen C."/>
            <person name="Yan M."/>
            <person name="Daum C."/>
            <person name="Ng V."/>
            <person name="Clum A."/>
            <person name="Steindorff A."/>
            <person name="Ohm R.A."/>
            <person name="Martin F."/>
            <person name="Silar P."/>
            <person name="Natvig D.O."/>
            <person name="Lalanne C."/>
            <person name="Gautier V."/>
            <person name="Ament-Velasquez S.L."/>
            <person name="Kruys A."/>
            <person name="Hutchinson M.I."/>
            <person name="Powell A.J."/>
            <person name="Barry K."/>
            <person name="Miller A.N."/>
            <person name="Grigoriev I.V."/>
            <person name="Debuchy R."/>
            <person name="Gladieux P."/>
            <person name="Hiltunen Thoren M."/>
            <person name="Johannesson H."/>
        </authorList>
    </citation>
    <scope>NUCLEOTIDE SEQUENCE</scope>
    <source>
        <strain evidence="1">PSN324</strain>
    </source>
</reference>